<dbReference type="Gene3D" id="1.10.20.140">
    <property type="match status" value="1"/>
</dbReference>
<evidence type="ECO:0000256" key="5">
    <source>
        <dbReference type="ARBA" id="ARBA00022694"/>
    </source>
</evidence>
<comment type="function">
    <text evidence="2 10 12">Catalyzes the transfer of a dimethylallyl group onto the adenine at position 37 in tRNAs that read codons beginning with uridine, leading to the formation of N6-(dimethylallyl)adenosine (i(6)A).</text>
</comment>
<evidence type="ECO:0000256" key="1">
    <source>
        <dbReference type="ARBA" id="ARBA00001946"/>
    </source>
</evidence>
<comment type="caution">
    <text evidence="14">The sequence shown here is derived from an EMBL/GenBank/DDBJ whole genome shotgun (WGS) entry which is preliminary data.</text>
</comment>
<gene>
    <name evidence="10" type="primary">miaA</name>
    <name evidence="14" type="ORF">HNR25_000940</name>
</gene>
<evidence type="ECO:0000256" key="11">
    <source>
        <dbReference type="RuleBase" id="RU003783"/>
    </source>
</evidence>
<organism evidence="14 15">
    <name type="scientific">Streptomonospora salina</name>
    <dbReference type="NCBI Taxonomy" id="104205"/>
    <lineage>
        <taxon>Bacteria</taxon>
        <taxon>Bacillati</taxon>
        <taxon>Actinomycetota</taxon>
        <taxon>Actinomycetes</taxon>
        <taxon>Streptosporangiales</taxon>
        <taxon>Nocardiopsidaceae</taxon>
        <taxon>Streptomonospora</taxon>
    </lineage>
</organism>
<keyword evidence="5 10" id="KW-0819">tRNA processing</keyword>
<evidence type="ECO:0000256" key="2">
    <source>
        <dbReference type="ARBA" id="ARBA00003213"/>
    </source>
</evidence>
<dbReference type="GO" id="GO:0005524">
    <property type="term" value="F:ATP binding"/>
    <property type="evidence" value="ECO:0007669"/>
    <property type="project" value="UniProtKB-UniRule"/>
</dbReference>
<evidence type="ECO:0000256" key="8">
    <source>
        <dbReference type="ARBA" id="ARBA00022842"/>
    </source>
</evidence>
<dbReference type="EC" id="2.5.1.75" evidence="10"/>
<dbReference type="Proteomes" id="UP000578077">
    <property type="component" value="Unassembled WGS sequence"/>
</dbReference>
<keyword evidence="7 10" id="KW-0067">ATP-binding</keyword>
<comment type="similarity">
    <text evidence="3 10 13">Belongs to the IPP transferase family.</text>
</comment>
<evidence type="ECO:0000256" key="7">
    <source>
        <dbReference type="ARBA" id="ARBA00022840"/>
    </source>
</evidence>
<evidence type="ECO:0000256" key="13">
    <source>
        <dbReference type="RuleBase" id="RU003785"/>
    </source>
</evidence>
<evidence type="ECO:0000256" key="3">
    <source>
        <dbReference type="ARBA" id="ARBA00005842"/>
    </source>
</evidence>
<dbReference type="GO" id="GO:0006400">
    <property type="term" value="P:tRNA modification"/>
    <property type="evidence" value="ECO:0007669"/>
    <property type="project" value="TreeGrafter"/>
</dbReference>
<dbReference type="InterPro" id="IPR018022">
    <property type="entry name" value="IPT"/>
</dbReference>
<comment type="cofactor">
    <cofactor evidence="1 10">
        <name>Mg(2+)</name>
        <dbReference type="ChEBI" id="CHEBI:18420"/>
    </cofactor>
</comment>
<sequence length="320" mass="35319">MEGRQHGARDPVIAVVGATAAGKSDLAVELALRLGAASGGAEIVNADSMQLYRGMDTGTAKLTPGERRGVPHHLLDIWDVTRTANVAEYQELARARIDELRDRGAAPVLVGGSGLYVRAALDELDFPGTDPVIRARLEAELAERGPAPLHARLAEHDPRAAEAILPGNGRRIVRALEVVELTGRPFTATLPEHTSRYPCVQIGVHVPRPELDARIEMRVDRMWRAGLVEEVRALRDRGLAEGRTASRALGYAQVLRYLQGEWDEEEARVQTVRATRRFARRQESWFRRDPRVHWLDHDDPDLTGRALELVRAAPSAPQPG</sequence>
<protein>
    <recommendedName>
        <fullName evidence="10">tRNA dimethylallyltransferase</fullName>
        <ecNumber evidence="10">2.5.1.75</ecNumber>
    </recommendedName>
    <alternativeName>
        <fullName evidence="10">Dimethylallyl diphosphate:tRNA dimethylallyltransferase</fullName>
        <shortName evidence="10">DMAPP:tRNA dimethylallyltransferase</shortName>
        <shortName evidence="10">DMATase</shortName>
    </alternativeName>
    <alternativeName>
        <fullName evidence="10">Isopentenyl-diphosphate:tRNA isopentenyltransferase</fullName>
        <shortName evidence="10">IPP transferase</shortName>
        <shortName evidence="10">IPPT</shortName>
        <shortName evidence="10">IPTase</shortName>
    </alternativeName>
</protein>
<dbReference type="InterPro" id="IPR039657">
    <property type="entry name" value="Dimethylallyltransferase"/>
</dbReference>
<comment type="subunit">
    <text evidence="10">Monomer.</text>
</comment>
<feature type="site" description="Interaction with substrate tRNA" evidence="10">
    <location>
        <position position="134"/>
    </location>
</feature>
<evidence type="ECO:0000256" key="10">
    <source>
        <dbReference type="HAMAP-Rule" id="MF_00185"/>
    </source>
</evidence>
<keyword evidence="15" id="KW-1185">Reference proteome</keyword>
<comment type="caution">
    <text evidence="10">Lacks conserved residue(s) required for the propagation of feature annotation.</text>
</comment>
<dbReference type="Pfam" id="PF01715">
    <property type="entry name" value="IPPT"/>
    <property type="match status" value="1"/>
</dbReference>
<comment type="catalytic activity">
    <reaction evidence="9 10 11">
        <text>adenosine(37) in tRNA + dimethylallyl diphosphate = N(6)-dimethylallyladenosine(37) in tRNA + diphosphate</text>
        <dbReference type="Rhea" id="RHEA:26482"/>
        <dbReference type="Rhea" id="RHEA-COMP:10162"/>
        <dbReference type="Rhea" id="RHEA-COMP:10375"/>
        <dbReference type="ChEBI" id="CHEBI:33019"/>
        <dbReference type="ChEBI" id="CHEBI:57623"/>
        <dbReference type="ChEBI" id="CHEBI:74411"/>
        <dbReference type="ChEBI" id="CHEBI:74415"/>
        <dbReference type="EC" id="2.5.1.75"/>
    </reaction>
</comment>
<dbReference type="SUPFAM" id="SSF52540">
    <property type="entry name" value="P-loop containing nucleoside triphosphate hydrolases"/>
    <property type="match status" value="1"/>
</dbReference>
<reference evidence="14 15" key="1">
    <citation type="submission" date="2020-08" db="EMBL/GenBank/DDBJ databases">
        <title>Sequencing the genomes of 1000 actinobacteria strains.</title>
        <authorList>
            <person name="Klenk H.-P."/>
        </authorList>
    </citation>
    <scope>NUCLEOTIDE SEQUENCE [LARGE SCALE GENOMIC DNA]</scope>
    <source>
        <strain evidence="14 15">DSM 44593</strain>
    </source>
</reference>
<evidence type="ECO:0000256" key="9">
    <source>
        <dbReference type="ARBA" id="ARBA00049563"/>
    </source>
</evidence>
<feature type="binding site" evidence="10">
    <location>
        <begin position="19"/>
        <end position="24"/>
    </location>
    <ligand>
        <name>substrate</name>
    </ligand>
</feature>
<feature type="site" description="Interaction with substrate tRNA" evidence="10">
    <location>
        <position position="113"/>
    </location>
</feature>
<evidence type="ECO:0000256" key="4">
    <source>
        <dbReference type="ARBA" id="ARBA00022679"/>
    </source>
</evidence>
<dbReference type="AlphaFoldDB" id="A0A841E7B9"/>
<evidence type="ECO:0000313" key="14">
    <source>
        <dbReference type="EMBL" id="MBB5997189.1"/>
    </source>
</evidence>
<proteinExistence type="inferred from homology"/>
<evidence type="ECO:0000313" key="15">
    <source>
        <dbReference type="Proteomes" id="UP000578077"/>
    </source>
</evidence>
<dbReference type="PANTHER" id="PTHR11088">
    <property type="entry name" value="TRNA DIMETHYLALLYLTRANSFERASE"/>
    <property type="match status" value="1"/>
</dbReference>
<feature type="binding site" evidence="10">
    <location>
        <begin position="17"/>
        <end position="24"/>
    </location>
    <ligand>
        <name>ATP</name>
        <dbReference type="ChEBI" id="CHEBI:30616"/>
    </ligand>
</feature>
<dbReference type="GO" id="GO:0052381">
    <property type="term" value="F:tRNA dimethylallyltransferase activity"/>
    <property type="evidence" value="ECO:0007669"/>
    <property type="project" value="UniProtKB-UniRule"/>
</dbReference>
<dbReference type="InterPro" id="IPR027417">
    <property type="entry name" value="P-loop_NTPase"/>
</dbReference>
<dbReference type="NCBIfam" id="TIGR00174">
    <property type="entry name" value="miaA"/>
    <property type="match status" value="1"/>
</dbReference>
<dbReference type="FunFam" id="1.10.20.140:FF:000001">
    <property type="entry name" value="tRNA dimethylallyltransferase"/>
    <property type="match status" value="1"/>
</dbReference>
<dbReference type="Gene3D" id="3.40.50.300">
    <property type="entry name" value="P-loop containing nucleotide triphosphate hydrolases"/>
    <property type="match status" value="1"/>
</dbReference>
<evidence type="ECO:0000256" key="6">
    <source>
        <dbReference type="ARBA" id="ARBA00022741"/>
    </source>
</evidence>
<accession>A0A841E7B9</accession>
<keyword evidence="8 10" id="KW-0460">Magnesium</keyword>
<name>A0A841E7B9_9ACTN</name>
<dbReference type="HAMAP" id="MF_00185">
    <property type="entry name" value="IPP_trans"/>
    <property type="match status" value="1"/>
</dbReference>
<evidence type="ECO:0000256" key="12">
    <source>
        <dbReference type="RuleBase" id="RU003784"/>
    </source>
</evidence>
<keyword evidence="6 10" id="KW-0547">Nucleotide-binding</keyword>
<dbReference type="EMBL" id="JACHLY010000001">
    <property type="protein sequence ID" value="MBB5997189.1"/>
    <property type="molecule type" value="Genomic_DNA"/>
</dbReference>
<dbReference type="PANTHER" id="PTHR11088:SF60">
    <property type="entry name" value="TRNA DIMETHYLALLYLTRANSFERASE"/>
    <property type="match status" value="1"/>
</dbReference>
<keyword evidence="4 10" id="KW-0808">Transferase</keyword>
<feature type="region of interest" description="Interaction with substrate tRNA" evidence="10">
    <location>
        <begin position="47"/>
        <end position="50"/>
    </location>
</feature>